<keyword evidence="3" id="KW-1185">Reference proteome</keyword>
<feature type="compositionally biased region" description="Polar residues" evidence="1">
    <location>
        <begin position="259"/>
        <end position="269"/>
    </location>
</feature>
<organism evidence="2 3">
    <name type="scientific">Rhynocoris fuscipes</name>
    <dbReference type="NCBI Taxonomy" id="488301"/>
    <lineage>
        <taxon>Eukaryota</taxon>
        <taxon>Metazoa</taxon>
        <taxon>Ecdysozoa</taxon>
        <taxon>Arthropoda</taxon>
        <taxon>Hexapoda</taxon>
        <taxon>Insecta</taxon>
        <taxon>Pterygota</taxon>
        <taxon>Neoptera</taxon>
        <taxon>Paraneoptera</taxon>
        <taxon>Hemiptera</taxon>
        <taxon>Heteroptera</taxon>
        <taxon>Panheteroptera</taxon>
        <taxon>Cimicomorpha</taxon>
        <taxon>Reduviidae</taxon>
        <taxon>Harpactorinae</taxon>
        <taxon>Harpactorini</taxon>
        <taxon>Rhynocoris</taxon>
    </lineage>
</organism>
<gene>
    <name evidence="2" type="ORF">O3M35_008593</name>
</gene>
<evidence type="ECO:0000256" key="1">
    <source>
        <dbReference type="SAM" id="MobiDB-lite"/>
    </source>
</evidence>
<accession>A0AAW1D836</accession>
<dbReference type="EMBL" id="JAPXFL010000005">
    <property type="protein sequence ID" value="KAK9506707.1"/>
    <property type="molecule type" value="Genomic_DNA"/>
</dbReference>
<feature type="compositionally biased region" description="Acidic residues" evidence="1">
    <location>
        <begin position="24"/>
        <end position="40"/>
    </location>
</feature>
<feature type="compositionally biased region" description="Basic and acidic residues" evidence="1">
    <location>
        <begin position="398"/>
        <end position="410"/>
    </location>
</feature>
<evidence type="ECO:0008006" key="4">
    <source>
        <dbReference type="Google" id="ProtNLM"/>
    </source>
</evidence>
<dbReference type="AlphaFoldDB" id="A0AAW1D836"/>
<sequence length="561" mass="65323">MSINMMTKVFVNDDSLNDESDHLEVEEENEINDNEEEEEETRINSNGSVLMPSDSPYDKFIKIKEANTELFSTVITKPKCPCKVQFNPTTITHSIEYDDVTEETILTETDEDPVVLVDEVDLDTSTESSSSDYSNNTVICKPSKLLLVTVPTVFTEQLDDEAGESIDIVDYDDDEEQVVDAELTEEIEETDAKDITDQLCNNSIEQHEFDEENEDKVDECVVAEEVDEDETENEDKDENEEQEDVEEDIEVIEDLTDDYNIQRSSSQNHKPVLTKNARIEEDSESESEQTDQTTSTYNNEDFHKKSIDNLIENFKEFEISSQHNEINKFKEEKINSNKSSTENDETILKQIKTNLENKSNIEVNKEKNSYKKSITLTNNIRSQCPIYQRNYGLQSSMAKERRTKSVESRPHTAPTRRHCCNYWDQGKLPDYNGLRSEYGLTAEQLLERKRNKLELAKSIRIEKEQKYMEEIRKQKENDLIFNSWLVRKKKEAAQKFSRKKLQSTFQFRSMPAPTKHLDKVGALRKKLLKKEQMSYSLEEFFKNANPHEQKTYRIYLGLCIE</sequence>
<protein>
    <recommendedName>
        <fullName evidence="4">Coiled-coil domain-containing protein 181</fullName>
    </recommendedName>
</protein>
<comment type="caution">
    <text evidence="2">The sequence shown here is derived from an EMBL/GenBank/DDBJ whole genome shotgun (WGS) entry which is preliminary data.</text>
</comment>
<evidence type="ECO:0000313" key="2">
    <source>
        <dbReference type="EMBL" id="KAK9506707.1"/>
    </source>
</evidence>
<evidence type="ECO:0000313" key="3">
    <source>
        <dbReference type="Proteomes" id="UP001461498"/>
    </source>
</evidence>
<feature type="region of interest" description="Disordered" evidence="1">
    <location>
        <begin position="395"/>
        <end position="415"/>
    </location>
</feature>
<reference evidence="2 3" key="1">
    <citation type="submission" date="2022-12" db="EMBL/GenBank/DDBJ databases">
        <title>Chromosome-level genome assembly of true bugs.</title>
        <authorList>
            <person name="Ma L."/>
            <person name="Li H."/>
        </authorList>
    </citation>
    <scope>NUCLEOTIDE SEQUENCE [LARGE SCALE GENOMIC DNA]</scope>
    <source>
        <strain evidence="2">Lab_2022b</strain>
    </source>
</reference>
<feature type="region of interest" description="Disordered" evidence="1">
    <location>
        <begin position="224"/>
        <end position="301"/>
    </location>
</feature>
<feature type="region of interest" description="Disordered" evidence="1">
    <location>
        <begin position="14"/>
        <end position="49"/>
    </location>
</feature>
<feature type="compositionally biased region" description="Acidic residues" evidence="1">
    <location>
        <begin position="224"/>
        <end position="257"/>
    </location>
</feature>
<proteinExistence type="predicted"/>
<dbReference type="Proteomes" id="UP001461498">
    <property type="component" value="Unassembled WGS sequence"/>
</dbReference>
<name>A0AAW1D836_9HEMI</name>